<keyword evidence="4" id="KW-0378">Hydrolase</keyword>
<comment type="similarity">
    <text evidence="2">In the N-terminal section; belongs to the PMEI family.</text>
</comment>
<dbReference type="GO" id="GO:0042545">
    <property type="term" value="P:cell wall modification"/>
    <property type="evidence" value="ECO:0007669"/>
    <property type="project" value="InterPro"/>
</dbReference>
<keyword evidence="9" id="KW-1185">Reference proteome</keyword>
<evidence type="ECO:0000256" key="2">
    <source>
        <dbReference type="ARBA" id="ARBA00006027"/>
    </source>
</evidence>
<dbReference type="GO" id="GO:0030599">
    <property type="term" value="F:pectinesterase activity"/>
    <property type="evidence" value="ECO:0007669"/>
    <property type="project" value="InterPro"/>
</dbReference>
<evidence type="ECO:0000256" key="6">
    <source>
        <dbReference type="SAM" id="SignalP"/>
    </source>
</evidence>
<gene>
    <name evidence="8" type="primary">PME41</name>
    <name evidence="8" type="ORF">SDJN03_02613</name>
</gene>
<evidence type="ECO:0000259" key="7">
    <source>
        <dbReference type="SMART" id="SM00856"/>
    </source>
</evidence>
<feature type="signal peptide" evidence="6">
    <location>
        <begin position="1"/>
        <end position="24"/>
    </location>
</feature>
<comment type="caution">
    <text evidence="8">The sequence shown here is derived from an EMBL/GenBank/DDBJ whole genome shotgun (WGS) entry which is preliminary data.</text>
</comment>
<evidence type="ECO:0000256" key="5">
    <source>
        <dbReference type="ARBA" id="ARBA00023085"/>
    </source>
</evidence>
<protein>
    <submittedName>
        <fullName evidence="8">Pectinesterase/pectinesterase inhibitor 41</fullName>
    </submittedName>
</protein>
<feature type="chain" id="PRO_5043921881" evidence="6">
    <location>
        <begin position="25"/>
        <end position="565"/>
    </location>
</feature>
<feature type="non-terminal residue" evidence="8">
    <location>
        <position position="1"/>
    </location>
</feature>
<reference evidence="8 9" key="1">
    <citation type="journal article" date="2021" name="Hortic Res">
        <title>The domestication of Cucurbita argyrosperma as revealed by the genome of its wild relative.</title>
        <authorList>
            <person name="Barrera-Redondo J."/>
            <person name="Sanchez-de la Vega G."/>
            <person name="Aguirre-Liguori J.A."/>
            <person name="Castellanos-Morales G."/>
            <person name="Gutierrez-Guerrero Y.T."/>
            <person name="Aguirre-Dugua X."/>
            <person name="Aguirre-Planter E."/>
            <person name="Tenaillon M.I."/>
            <person name="Lira-Saade R."/>
            <person name="Eguiarte L.E."/>
        </authorList>
    </citation>
    <scope>NUCLEOTIDE SEQUENCE [LARGE SCALE GENOMIC DNA]</scope>
    <source>
        <strain evidence="8">JBR-2021</strain>
    </source>
</reference>
<dbReference type="SMART" id="SM00856">
    <property type="entry name" value="PMEI"/>
    <property type="match status" value="1"/>
</dbReference>
<dbReference type="GO" id="GO:0004857">
    <property type="term" value="F:enzyme inhibitor activity"/>
    <property type="evidence" value="ECO:0007669"/>
    <property type="project" value="InterPro"/>
</dbReference>
<dbReference type="CDD" id="cd15798">
    <property type="entry name" value="PMEI-like_3"/>
    <property type="match status" value="1"/>
</dbReference>
<proteinExistence type="inferred from homology"/>
<organism evidence="8 9">
    <name type="scientific">Cucurbita argyrosperma subsp. sororia</name>
    <dbReference type="NCBI Taxonomy" id="37648"/>
    <lineage>
        <taxon>Eukaryota</taxon>
        <taxon>Viridiplantae</taxon>
        <taxon>Streptophyta</taxon>
        <taxon>Embryophyta</taxon>
        <taxon>Tracheophyta</taxon>
        <taxon>Spermatophyta</taxon>
        <taxon>Magnoliopsida</taxon>
        <taxon>eudicotyledons</taxon>
        <taxon>Gunneridae</taxon>
        <taxon>Pentapetalae</taxon>
        <taxon>rosids</taxon>
        <taxon>fabids</taxon>
        <taxon>Cucurbitales</taxon>
        <taxon>Cucurbitaceae</taxon>
        <taxon>Cucurbiteae</taxon>
        <taxon>Cucurbita</taxon>
    </lineage>
</organism>
<evidence type="ECO:0000256" key="1">
    <source>
        <dbReference type="ARBA" id="ARBA00005184"/>
    </source>
</evidence>
<dbReference type="InterPro" id="IPR000070">
    <property type="entry name" value="Pectinesterase_cat"/>
</dbReference>
<comment type="pathway">
    <text evidence="1">Glycan metabolism; pectin degradation; 2-dehydro-3-deoxy-D-gluconate from pectin: step 1/5.</text>
</comment>
<evidence type="ECO:0000313" key="8">
    <source>
        <dbReference type="EMBL" id="KAG6605296.1"/>
    </source>
</evidence>
<dbReference type="FunFam" id="2.160.20.10:FF:000001">
    <property type="entry name" value="Pectinesterase"/>
    <property type="match status" value="1"/>
</dbReference>
<evidence type="ECO:0000256" key="4">
    <source>
        <dbReference type="ARBA" id="ARBA00022801"/>
    </source>
</evidence>
<sequence>MGSSSAISLLGVLTLLYLFSFSSSAIHSPVPAADICHSTTSPSFCKAFLPNSLATVHSHCRFTLRHALAHARSFLALVNTHLALFPSLAALHDCRSLAAANLDFLSNTFPTVNTTTTTTTTNALPFYKADEMVSLLSAVITNENTCYEGLLSSGSGSGSGSVDKVLKAISFDTKLYSLYLSLFKMGWVSNDVKAPHVPKMKHFGRGKGQLKLNMSPKNRAYYERLMHRRKPPARRLLQTNSNEDDGILVNGIVAVDPNGTYDFTTINAAIQAAPNNSVAADGYFLIFVTAGVYNESVMVPKHKKYVLMIGEGNNQTIITGRKNVPDGSTTFNSGTVIVEGTGFFGVNLTITNTAGPNKFQAVALRVSADMTTFYSCIFEGYQDTLYPHSLRQFYRECDIYGTIDFILGDAAVVFQNCNIYARLPMKGQYIVITAQGRTDPNQNTGISIHNCTIKPTAQLAATPTIKSYFGRPWKEYARTVYMQSFIDAFIDPAGWNVWDGTLNLNTSYYAEFNNSGPGSDTSRRAKWAVGLINATVANNFTVSPFLGGDQWLPPTTVPYTGGLIS</sequence>
<dbReference type="Proteomes" id="UP000685013">
    <property type="component" value="Chromosome 2"/>
</dbReference>
<evidence type="ECO:0000313" key="9">
    <source>
        <dbReference type="Proteomes" id="UP000685013"/>
    </source>
</evidence>
<dbReference type="AlphaFoldDB" id="A0AAV6P3H9"/>
<dbReference type="Pfam" id="PF04043">
    <property type="entry name" value="PMEI"/>
    <property type="match status" value="1"/>
</dbReference>
<accession>A0AAV6P3H9</accession>
<dbReference type="InterPro" id="IPR006501">
    <property type="entry name" value="Pectinesterase_inhib_dom"/>
</dbReference>
<keyword evidence="5" id="KW-0063">Aspartyl esterase</keyword>
<keyword evidence="6" id="KW-0732">Signal</keyword>
<evidence type="ECO:0000256" key="3">
    <source>
        <dbReference type="ARBA" id="ARBA00007786"/>
    </source>
</evidence>
<dbReference type="Pfam" id="PF01095">
    <property type="entry name" value="Pectinesterase"/>
    <property type="match status" value="1"/>
</dbReference>
<comment type="similarity">
    <text evidence="3">In the C-terminal section; belongs to the pectinesterase family.</text>
</comment>
<dbReference type="PANTHER" id="PTHR31707">
    <property type="entry name" value="PECTINESTERASE"/>
    <property type="match status" value="1"/>
</dbReference>
<name>A0AAV6P3H9_9ROSI</name>
<feature type="domain" description="Pectinesterase inhibitor" evidence="7">
    <location>
        <begin position="26"/>
        <end position="182"/>
    </location>
</feature>
<dbReference type="EMBL" id="JAGKQH010000002">
    <property type="protein sequence ID" value="KAG6605296.1"/>
    <property type="molecule type" value="Genomic_DNA"/>
</dbReference>